<reference evidence="1 2" key="1">
    <citation type="submission" date="2013-06" db="EMBL/GenBank/DDBJ databases">
        <authorList>
            <person name="Weinstock G."/>
            <person name="Sodergren E."/>
            <person name="Lobos E.A."/>
            <person name="Fulton L."/>
            <person name="Fulton R."/>
            <person name="Courtney L."/>
            <person name="Fronick C."/>
            <person name="O'Laughlin M."/>
            <person name="Godfrey J."/>
            <person name="Wilson R.M."/>
            <person name="Miner T."/>
            <person name="Farmer C."/>
            <person name="Delehaunty K."/>
            <person name="Cordes M."/>
            <person name="Minx P."/>
            <person name="Tomlinson C."/>
            <person name="Chen J."/>
            <person name="Wollam A."/>
            <person name="Pepin K.H."/>
            <person name="Bhonagiri V."/>
            <person name="Zhang X."/>
            <person name="Warren W."/>
            <person name="Mitreva M."/>
            <person name="Mardis E.R."/>
            <person name="Wilson R.K."/>
        </authorList>
    </citation>
    <scope>NUCLEOTIDE SEQUENCE [LARGE SCALE GENOMIC DNA]</scope>
    <source>
        <strain evidence="1 2">JCP7719</strain>
    </source>
</reference>
<protein>
    <submittedName>
        <fullName evidence="1">Uncharacterized protein</fullName>
    </submittedName>
</protein>
<gene>
    <name evidence="1" type="ORF">HMPREF1576_01405</name>
</gene>
<sequence length="54" mass="6279">MAIIANELTCLVVRLYLKYGVSPYNRTTVLRVFVVRLYQKTPKFSTNALHDYAK</sequence>
<dbReference type="EMBL" id="ATJO01000160">
    <property type="protein sequence ID" value="EPI49644.1"/>
    <property type="molecule type" value="Genomic_DNA"/>
</dbReference>
<comment type="caution">
    <text evidence="1">The sequence shown here is derived from an EMBL/GenBank/DDBJ whole genome shotgun (WGS) entry which is preliminary data.</text>
</comment>
<name>S4GVA7_9BIFI</name>
<evidence type="ECO:0000313" key="2">
    <source>
        <dbReference type="Proteomes" id="UP000014601"/>
    </source>
</evidence>
<dbReference type="HOGENOM" id="CLU_3043790_0_0_11"/>
<evidence type="ECO:0000313" key="1">
    <source>
        <dbReference type="EMBL" id="EPI49644.1"/>
    </source>
</evidence>
<dbReference type="AlphaFoldDB" id="S4GVA7"/>
<organism evidence="1 2">
    <name type="scientific">Gardnerella pickettii JCP7719</name>
    <dbReference type="NCBI Taxonomy" id="1261061"/>
    <lineage>
        <taxon>Bacteria</taxon>
        <taxon>Bacillati</taxon>
        <taxon>Actinomycetota</taxon>
        <taxon>Actinomycetes</taxon>
        <taxon>Bifidobacteriales</taxon>
        <taxon>Bifidobacteriaceae</taxon>
        <taxon>Gardnerella</taxon>
        <taxon>Gardnerella pickettii</taxon>
    </lineage>
</organism>
<accession>S4GVA7</accession>
<dbReference type="Proteomes" id="UP000014601">
    <property type="component" value="Unassembled WGS sequence"/>
</dbReference>
<proteinExistence type="predicted"/>